<dbReference type="NCBIfam" id="TIGR00023">
    <property type="entry name" value="glycerol-3-phosphate 1-O-acyltransferase PlsY"/>
    <property type="match status" value="1"/>
</dbReference>
<evidence type="ECO:0000256" key="8">
    <source>
        <dbReference type="ARBA" id="ARBA00023209"/>
    </source>
</evidence>
<dbReference type="SMART" id="SM01207">
    <property type="entry name" value="G3P_acyltransf"/>
    <property type="match status" value="1"/>
</dbReference>
<sequence length="205" mass="21487">MATTNLLWETPAAMLLMGYLLGSLPFGVILTRLSGAGDLRTIGSGNIGATNVLRTGRKGLAALTLLFDLLKGAAAVWIAHAVSPNDVLLAAVGAFVGHLYPIWLRFRGGKGVATLAGIWLALAWPVGLVYAVTWLVILAITRLSSLAGMLAAIAGPFAAVIVDRWELVPVGLAFALMVLWKHRSNIGRLLRGEEPKVGGSRASAA</sequence>
<evidence type="ECO:0000313" key="12">
    <source>
        <dbReference type="Proteomes" id="UP000321129"/>
    </source>
</evidence>
<accession>A0A5C6UB73</accession>
<feature type="transmembrane region" description="Helical" evidence="10">
    <location>
        <begin position="60"/>
        <end position="81"/>
    </location>
</feature>
<evidence type="ECO:0000256" key="3">
    <source>
        <dbReference type="ARBA" id="ARBA00022679"/>
    </source>
</evidence>
<comment type="pathway">
    <text evidence="10">Lipid metabolism; phospholipid metabolism.</text>
</comment>
<dbReference type="Pfam" id="PF02660">
    <property type="entry name" value="G3P_acyltransf"/>
    <property type="match status" value="1"/>
</dbReference>
<dbReference type="GO" id="GO:0005886">
    <property type="term" value="C:plasma membrane"/>
    <property type="evidence" value="ECO:0007669"/>
    <property type="project" value="UniProtKB-SubCell"/>
</dbReference>
<keyword evidence="6 10" id="KW-0443">Lipid metabolism</keyword>
<evidence type="ECO:0000313" key="11">
    <source>
        <dbReference type="EMBL" id="TXC69125.1"/>
    </source>
</evidence>
<dbReference type="GO" id="GO:0008654">
    <property type="term" value="P:phospholipid biosynthetic process"/>
    <property type="evidence" value="ECO:0007669"/>
    <property type="project" value="UniProtKB-UniRule"/>
</dbReference>
<keyword evidence="5 10" id="KW-1133">Transmembrane helix</keyword>
<keyword evidence="3 10" id="KW-0808">Transferase</keyword>
<dbReference type="UniPathway" id="UPA00085"/>
<name>A0A5C6UB73_9SPHN</name>
<dbReference type="HAMAP" id="MF_01043">
    <property type="entry name" value="PlsY"/>
    <property type="match status" value="1"/>
</dbReference>
<keyword evidence="8 10" id="KW-0594">Phospholipid biosynthesis</keyword>
<comment type="subunit">
    <text evidence="10">Probably interacts with PlsX.</text>
</comment>
<keyword evidence="12" id="KW-1185">Reference proteome</keyword>
<dbReference type="AlphaFoldDB" id="A0A5C6UB73"/>
<keyword evidence="4 10" id="KW-0812">Transmembrane</keyword>
<evidence type="ECO:0000256" key="5">
    <source>
        <dbReference type="ARBA" id="ARBA00022989"/>
    </source>
</evidence>
<protein>
    <recommendedName>
        <fullName evidence="10">Glycerol-3-phosphate acyltransferase</fullName>
    </recommendedName>
    <alternativeName>
        <fullName evidence="10">Acyl-PO4 G3P acyltransferase</fullName>
    </alternativeName>
    <alternativeName>
        <fullName evidence="10">Acyl-phosphate--glycerol-3-phosphate acyltransferase</fullName>
    </alternativeName>
    <alternativeName>
        <fullName evidence="10">G3P acyltransferase</fullName>
        <shortName evidence="10">GPAT</shortName>
        <ecNumber evidence="10">2.3.1.275</ecNumber>
    </alternativeName>
    <alternativeName>
        <fullName evidence="10">Lysophosphatidic acid synthase</fullName>
        <shortName evidence="10">LPA synthase</shortName>
    </alternativeName>
</protein>
<proteinExistence type="inferred from homology"/>
<keyword evidence="11" id="KW-0012">Acyltransferase</keyword>
<dbReference type="PANTHER" id="PTHR30309:SF0">
    <property type="entry name" value="GLYCEROL-3-PHOSPHATE ACYLTRANSFERASE-RELATED"/>
    <property type="match status" value="1"/>
</dbReference>
<comment type="subcellular location">
    <subcellularLocation>
        <location evidence="10">Cell membrane</location>
        <topology evidence="10">Multi-pass membrane protein</topology>
    </subcellularLocation>
</comment>
<feature type="transmembrane region" description="Helical" evidence="10">
    <location>
        <begin position="12"/>
        <end position="30"/>
    </location>
</feature>
<comment type="similarity">
    <text evidence="10">Belongs to the PlsY family.</text>
</comment>
<dbReference type="GO" id="GO:0043772">
    <property type="term" value="F:acyl-phosphate glycerol-3-phosphate acyltransferase activity"/>
    <property type="evidence" value="ECO:0007669"/>
    <property type="project" value="UniProtKB-UniRule"/>
</dbReference>
<dbReference type="EMBL" id="VOPY01000002">
    <property type="protein sequence ID" value="TXC69125.1"/>
    <property type="molecule type" value="Genomic_DNA"/>
</dbReference>
<comment type="catalytic activity">
    <reaction evidence="10">
        <text>an acyl phosphate + sn-glycerol 3-phosphate = a 1-acyl-sn-glycero-3-phosphate + phosphate</text>
        <dbReference type="Rhea" id="RHEA:34075"/>
        <dbReference type="ChEBI" id="CHEBI:43474"/>
        <dbReference type="ChEBI" id="CHEBI:57597"/>
        <dbReference type="ChEBI" id="CHEBI:57970"/>
        <dbReference type="ChEBI" id="CHEBI:59918"/>
        <dbReference type="EC" id="2.3.1.275"/>
    </reaction>
</comment>
<dbReference type="OrthoDB" id="9777124at2"/>
<feature type="transmembrane region" description="Helical" evidence="10">
    <location>
        <begin position="118"/>
        <end position="140"/>
    </location>
</feature>
<organism evidence="11 12">
    <name type="scientific">Flavisphingopyxis soli</name>
    <dbReference type="NCBI Taxonomy" id="2601267"/>
    <lineage>
        <taxon>Bacteria</taxon>
        <taxon>Pseudomonadati</taxon>
        <taxon>Pseudomonadota</taxon>
        <taxon>Alphaproteobacteria</taxon>
        <taxon>Sphingomonadales</taxon>
        <taxon>Sphingopyxidaceae</taxon>
        <taxon>Flavisphingopyxis</taxon>
    </lineage>
</organism>
<keyword evidence="7 10" id="KW-0472">Membrane</keyword>
<keyword evidence="9 10" id="KW-1208">Phospholipid metabolism</keyword>
<dbReference type="InterPro" id="IPR003811">
    <property type="entry name" value="G3P_acylTferase_PlsY"/>
</dbReference>
<comment type="caution">
    <text evidence="11">The sequence shown here is derived from an EMBL/GenBank/DDBJ whole genome shotgun (WGS) entry which is preliminary data.</text>
</comment>
<evidence type="ECO:0000256" key="10">
    <source>
        <dbReference type="HAMAP-Rule" id="MF_01043"/>
    </source>
</evidence>
<evidence type="ECO:0000256" key="4">
    <source>
        <dbReference type="ARBA" id="ARBA00022692"/>
    </source>
</evidence>
<evidence type="ECO:0000256" key="7">
    <source>
        <dbReference type="ARBA" id="ARBA00023136"/>
    </source>
</evidence>
<comment type="function">
    <text evidence="10">Catalyzes the transfer of an acyl group from acyl-phosphate (acyl-PO(4)) to glycerol-3-phosphate (G3P) to form lysophosphatidic acid (LPA). This enzyme utilizes acyl-phosphate as fatty acyl donor, but not acyl-CoA or acyl-ACP.</text>
</comment>
<feature type="transmembrane region" description="Helical" evidence="10">
    <location>
        <begin position="87"/>
        <end position="106"/>
    </location>
</feature>
<keyword evidence="2 10" id="KW-0444">Lipid biosynthesis</keyword>
<dbReference type="EC" id="2.3.1.275" evidence="10"/>
<feature type="transmembrane region" description="Helical" evidence="10">
    <location>
        <begin position="146"/>
        <end position="179"/>
    </location>
</feature>
<evidence type="ECO:0000256" key="1">
    <source>
        <dbReference type="ARBA" id="ARBA00022475"/>
    </source>
</evidence>
<reference evidence="11 12" key="1">
    <citation type="submission" date="2019-08" db="EMBL/GenBank/DDBJ databases">
        <title>Sphingorhabdus soil sp. nov., isolated from arctic soil.</title>
        <authorList>
            <person name="Liu Y."/>
        </authorList>
    </citation>
    <scope>NUCLEOTIDE SEQUENCE [LARGE SCALE GENOMIC DNA]</scope>
    <source>
        <strain evidence="11 12">D-2Q-5-6</strain>
    </source>
</reference>
<gene>
    <name evidence="10 11" type="primary">plsY</name>
    <name evidence="11" type="ORF">FSZ31_09370</name>
</gene>
<dbReference type="PANTHER" id="PTHR30309">
    <property type="entry name" value="INNER MEMBRANE PROTEIN YGIH"/>
    <property type="match status" value="1"/>
</dbReference>
<keyword evidence="1 10" id="KW-1003">Cell membrane</keyword>
<dbReference type="Proteomes" id="UP000321129">
    <property type="component" value="Unassembled WGS sequence"/>
</dbReference>
<evidence type="ECO:0000256" key="6">
    <source>
        <dbReference type="ARBA" id="ARBA00023098"/>
    </source>
</evidence>
<dbReference type="RefSeq" id="WP_147123080.1">
    <property type="nucleotide sequence ID" value="NZ_VOPY01000002.1"/>
</dbReference>
<evidence type="ECO:0000256" key="2">
    <source>
        <dbReference type="ARBA" id="ARBA00022516"/>
    </source>
</evidence>
<evidence type="ECO:0000256" key="9">
    <source>
        <dbReference type="ARBA" id="ARBA00023264"/>
    </source>
</evidence>